<reference evidence="6" key="1">
    <citation type="journal article" date="2020" name="mSystems">
        <title>Genome- and Community-Level Interaction Insights into Carbon Utilization and Element Cycling Functions of Hydrothermarchaeota in Hydrothermal Sediment.</title>
        <authorList>
            <person name="Zhou Z."/>
            <person name="Liu Y."/>
            <person name="Xu W."/>
            <person name="Pan J."/>
            <person name="Luo Z.H."/>
            <person name="Li M."/>
        </authorList>
    </citation>
    <scope>NUCLEOTIDE SEQUENCE [LARGE SCALE GENOMIC DNA]</scope>
    <source>
        <strain evidence="6">HyVt-458</strain>
    </source>
</reference>
<dbReference type="InterPro" id="IPR003593">
    <property type="entry name" value="AAA+_ATPase"/>
</dbReference>
<name>A0A831WCA5_9GAMM</name>
<evidence type="ECO:0000256" key="4">
    <source>
        <dbReference type="ARBA" id="ARBA00022840"/>
    </source>
</evidence>
<dbReference type="Proteomes" id="UP000886339">
    <property type="component" value="Unassembled WGS sequence"/>
</dbReference>
<dbReference type="GO" id="GO:0016887">
    <property type="term" value="F:ATP hydrolysis activity"/>
    <property type="evidence" value="ECO:0007669"/>
    <property type="project" value="InterPro"/>
</dbReference>
<evidence type="ECO:0000256" key="3">
    <source>
        <dbReference type="ARBA" id="ARBA00022741"/>
    </source>
</evidence>
<dbReference type="InterPro" id="IPR027417">
    <property type="entry name" value="P-loop_NTPase"/>
</dbReference>
<accession>A0A831WCA5</accession>
<keyword evidence="4 6" id="KW-0067">ATP-binding</keyword>
<evidence type="ECO:0000259" key="5">
    <source>
        <dbReference type="PROSITE" id="PS50893"/>
    </source>
</evidence>
<dbReference type="InterPro" id="IPR015854">
    <property type="entry name" value="ABC_transpr_LolD-like"/>
</dbReference>
<dbReference type="GO" id="GO:0022857">
    <property type="term" value="F:transmembrane transporter activity"/>
    <property type="evidence" value="ECO:0007669"/>
    <property type="project" value="TreeGrafter"/>
</dbReference>
<evidence type="ECO:0000313" key="6">
    <source>
        <dbReference type="EMBL" id="HEC05434.1"/>
    </source>
</evidence>
<dbReference type="PANTHER" id="PTHR24220:SF689">
    <property type="entry name" value="LIPOPROTEIN-RELEASING SYSTEM ATP-BINDING PROTEIN LOLD"/>
    <property type="match status" value="1"/>
</dbReference>
<organism evidence="6">
    <name type="scientific">Thiolapillus brandeum</name>
    <dbReference type="NCBI Taxonomy" id="1076588"/>
    <lineage>
        <taxon>Bacteria</taxon>
        <taxon>Pseudomonadati</taxon>
        <taxon>Pseudomonadota</taxon>
        <taxon>Gammaproteobacteria</taxon>
        <taxon>Chromatiales</taxon>
        <taxon>Sedimenticolaceae</taxon>
        <taxon>Thiolapillus</taxon>
    </lineage>
</organism>
<dbReference type="GO" id="GO:0005524">
    <property type="term" value="F:ATP binding"/>
    <property type="evidence" value="ECO:0007669"/>
    <property type="project" value="UniProtKB-KW"/>
</dbReference>
<dbReference type="SUPFAM" id="SSF52540">
    <property type="entry name" value="P-loop containing nucleoside triphosphate hydrolases"/>
    <property type="match status" value="1"/>
</dbReference>
<dbReference type="Gene3D" id="3.40.50.300">
    <property type="entry name" value="P-loop containing nucleotide triphosphate hydrolases"/>
    <property type="match status" value="1"/>
</dbReference>
<dbReference type="CDD" id="cd03255">
    <property type="entry name" value="ABC_MJ0796_LolCDE_FtsE"/>
    <property type="match status" value="1"/>
</dbReference>
<dbReference type="PROSITE" id="PS50893">
    <property type="entry name" value="ABC_TRANSPORTER_2"/>
    <property type="match status" value="1"/>
</dbReference>
<dbReference type="InterPro" id="IPR017871">
    <property type="entry name" value="ABC_transporter-like_CS"/>
</dbReference>
<comment type="caution">
    <text evidence="6">The sequence shown here is derived from an EMBL/GenBank/DDBJ whole genome shotgun (WGS) entry which is preliminary data.</text>
</comment>
<dbReference type="SMART" id="SM00382">
    <property type="entry name" value="AAA"/>
    <property type="match status" value="1"/>
</dbReference>
<sequence length="225" mass="23922">MKTLISASGITKEVQAPGGALLSILTGVDLNVKPGEAVALLGASGSGKSTLLGLLAGLDEPSAGKVMLLEQSLNALDEDARARLRLGRVGFVFQSFQLLPGMTALENVGLPLKLTGLRNYQQQAMALLTEVGLAERAGHLPRQLSGGEQQRVALARAFAGDPEILFADEPTGNLDPDTGLQVIDLLFSLRDRCATALVLVTHDEKLADRCDRIYRLEHGKLKSMV</sequence>
<protein>
    <submittedName>
        <fullName evidence="6">ATP-binding cassette domain-containing protein</fullName>
    </submittedName>
</protein>
<feature type="domain" description="ABC transporter" evidence="5">
    <location>
        <begin position="5"/>
        <end position="225"/>
    </location>
</feature>
<dbReference type="PROSITE" id="PS00211">
    <property type="entry name" value="ABC_TRANSPORTER_1"/>
    <property type="match status" value="1"/>
</dbReference>
<keyword evidence="2" id="KW-0813">Transport</keyword>
<dbReference type="PANTHER" id="PTHR24220">
    <property type="entry name" value="IMPORT ATP-BINDING PROTEIN"/>
    <property type="match status" value="1"/>
</dbReference>
<dbReference type="AlphaFoldDB" id="A0A831WCA5"/>
<dbReference type="Pfam" id="PF00005">
    <property type="entry name" value="ABC_tran"/>
    <property type="match status" value="1"/>
</dbReference>
<dbReference type="EMBL" id="DRLF01000044">
    <property type="protein sequence ID" value="HEC05434.1"/>
    <property type="molecule type" value="Genomic_DNA"/>
</dbReference>
<dbReference type="InterPro" id="IPR003439">
    <property type="entry name" value="ABC_transporter-like_ATP-bd"/>
</dbReference>
<gene>
    <name evidence="6" type="ORF">ENJ12_01150</name>
</gene>
<evidence type="ECO:0000256" key="1">
    <source>
        <dbReference type="ARBA" id="ARBA00005417"/>
    </source>
</evidence>
<dbReference type="GO" id="GO:0005886">
    <property type="term" value="C:plasma membrane"/>
    <property type="evidence" value="ECO:0007669"/>
    <property type="project" value="TreeGrafter"/>
</dbReference>
<evidence type="ECO:0000256" key="2">
    <source>
        <dbReference type="ARBA" id="ARBA00022448"/>
    </source>
</evidence>
<comment type="similarity">
    <text evidence="1">Belongs to the ABC transporter superfamily.</text>
</comment>
<proteinExistence type="inferred from homology"/>
<dbReference type="InterPro" id="IPR017911">
    <property type="entry name" value="MacB-like_ATP-bd"/>
</dbReference>
<keyword evidence="3" id="KW-0547">Nucleotide-binding</keyword>